<evidence type="ECO:0000313" key="2">
    <source>
        <dbReference type="Proteomes" id="UP000626109"/>
    </source>
</evidence>
<proteinExistence type="predicted"/>
<dbReference type="AlphaFoldDB" id="A0A813KFI7"/>
<gene>
    <name evidence="1" type="ORF">PGLA2088_LOCUS32781</name>
</gene>
<reference evidence="1" key="1">
    <citation type="submission" date="2021-02" db="EMBL/GenBank/DDBJ databases">
        <authorList>
            <person name="Dougan E. K."/>
            <person name="Rhodes N."/>
            <person name="Thang M."/>
            <person name="Chan C."/>
        </authorList>
    </citation>
    <scope>NUCLEOTIDE SEQUENCE</scope>
</reference>
<comment type="caution">
    <text evidence="1">The sequence shown here is derived from an EMBL/GenBank/DDBJ whole genome shotgun (WGS) entry which is preliminary data.</text>
</comment>
<protein>
    <submittedName>
        <fullName evidence="1">Uncharacterized protein</fullName>
    </submittedName>
</protein>
<dbReference type="Proteomes" id="UP000626109">
    <property type="component" value="Unassembled WGS sequence"/>
</dbReference>
<name>A0A813KFI7_POLGL</name>
<organism evidence="1 2">
    <name type="scientific">Polarella glacialis</name>
    <name type="common">Dinoflagellate</name>
    <dbReference type="NCBI Taxonomy" id="89957"/>
    <lineage>
        <taxon>Eukaryota</taxon>
        <taxon>Sar</taxon>
        <taxon>Alveolata</taxon>
        <taxon>Dinophyceae</taxon>
        <taxon>Suessiales</taxon>
        <taxon>Suessiaceae</taxon>
        <taxon>Polarella</taxon>
    </lineage>
</organism>
<dbReference type="Gene3D" id="2.130.10.30">
    <property type="entry name" value="Regulator of chromosome condensation 1/beta-lactamase-inhibitor protein II"/>
    <property type="match status" value="1"/>
</dbReference>
<dbReference type="InterPro" id="IPR009091">
    <property type="entry name" value="RCC1/BLIP-II"/>
</dbReference>
<dbReference type="EMBL" id="CAJNNW010030384">
    <property type="protein sequence ID" value="CAE8703301.1"/>
    <property type="molecule type" value="Genomic_DNA"/>
</dbReference>
<dbReference type="SUPFAM" id="SSF50985">
    <property type="entry name" value="RCC1/BLIP-II"/>
    <property type="match status" value="1"/>
</dbReference>
<accession>A0A813KFI7</accession>
<evidence type="ECO:0000313" key="1">
    <source>
        <dbReference type="EMBL" id="CAE8703301.1"/>
    </source>
</evidence>
<sequence length="202" mass="20792">MANNSEIYLQLVELSGHIVAEGTWSATLPANCLYQCAHLAKPGHQCRLLQGSWEISPITPLAALDLRFGICIQVVWLSSSAFYIGSQRHAFAAMKVDGSVVTWGGRAYRGGAGCGGDSSVVAQLLMEGVVKVCGSSRAFAAIKADGSVVTWGMAACGGDSSLVAPLLTEGVVHVCGNSKAFAAIKADGSVVTWGNAICGGDS</sequence>